<dbReference type="AlphaFoldDB" id="A0A2A4HTC3"/>
<dbReference type="InterPro" id="IPR036388">
    <property type="entry name" value="WH-like_DNA-bd_sf"/>
</dbReference>
<sequence length="383" mass="40289">MTDRFAGTFPSCFLRADGLRTATANERVVLSLLSRRGAASRAELARVTMLAPHSVGRLIEPLLDRGLVMEGTPEIAGRGKPGAPLRLNPDATFSVGISVMTDAVTLVLVDFAGAIRARASAPLEQSDFAAGARQIAAMIADAITEAGLDPARRLGIGCGVTGYFIGDGARLNPPTPLDSWALLPLDTLLAEALGGPVWVDNDGNVAAVGEAILGAGRTCPDFAYLYFAAGFGGGVVARGAPLRGASGNAGEFGSVLPEGWHQPNLENLRRHLATRGLVYDSLRVMLRDLDPIEPAVEEWLDLCAPSLNLVVSAVFGALDPEMIVLGGRLPPPLAERMIDRIRFTNPARRGHHRPEPRLVASTIGSDAAAIGAAMLPIRAAFFQ</sequence>
<accession>A0A2A4HTC3</accession>
<keyword evidence="1" id="KW-0808">Transferase</keyword>
<dbReference type="GO" id="GO:0019262">
    <property type="term" value="P:N-acetylneuraminate catabolic process"/>
    <property type="evidence" value="ECO:0007669"/>
    <property type="project" value="TreeGrafter"/>
</dbReference>
<comment type="caution">
    <text evidence="1">The sequence shown here is derived from an EMBL/GenBank/DDBJ whole genome shotgun (WGS) entry which is preliminary data.</text>
</comment>
<keyword evidence="2" id="KW-1185">Reference proteome</keyword>
<dbReference type="EMBL" id="NWVD01000014">
    <property type="protein sequence ID" value="PCG07634.1"/>
    <property type="molecule type" value="Genomic_DNA"/>
</dbReference>
<dbReference type="RefSeq" id="WP_096614057.1">
    <property type="nucleotide sequence ID" value="NZ_NWVD01000014.1"/>
</dbReference>
<dbReference type="Pfam" id="PF00480">
    <property type="entry name" value="ROK"/>
    <property type="match status" value="1"/>
</dbReference>
<dbReference type="InterPro" id="IPR036390">
    <property type="entry name" value="WH_DNA-bd_sf"/>
</dbReference>
<name>A0A2A4HTC3_9SPHN</name>
<proteinExistence type="predicted"/>
<dbReference type="Proteomes" id="UP000218784">
    <property type="component" value="Unassembled WGS sequence"/>
</dbReference>
<dbReference type="InterPro" id="IPR043129">
    <property type="entry name" value="ATPase_NBD"/>
</dbReference>
<dbReference type="Gene3D" id="3.30.420.40">
    <property type="match status" value="2"/>
</dbReference>
<protein>
    <submittedName>
        <fullName evidence="1">Sugar kinase</fullName>
    </submittedName>
</protein>
<dbReference type="CDD" id="cd23763">
    <property type="entry name" value="ASKHA_ATPase_ROK"/>
    <property type="match status" value="1"/>
</dbReference>
<keyword evidence="1" id="KW-0418">Kinase</keyword>
<dbReference type="PANTHER" id="PTHR18964:SF169">
    <property type="entry name" value="N-ACETYLMANNOSAMINE KINASE"/>
    <property type="match status" value="1"/>
</dbReference>
<gene>
    <name evidence="1" type="ORF">COA17_17245</name>
</gene>
<dbReference type="SUPFAM" id="SSF53067">
    <property type="entry name" value="Actin-like ATPase domain"/>
    <property type="match status" value="1"/>
</dbReference>
<dbReference type="SUPFAM" id="SSF46785">
    <property type="entry name" value="Winged helix' DNA-binding domain"/>
    <property type="match status" value="1"/>
</dbReference>
<dbReference type="Gene3D" id="1.10.10.10">
    <property type="entry name" value="Winged helix-like DNA-binding domain superfamily/Winged helix DNA-binding domain"/>
    <property type="match status" value="1"/>
</dbReference>
<evidence type="ECO:0000313" key="2">
    <source>
        <dbReference type="Proteomes" id="UP000218784"/>
    </source>
</evidence>
<dbReference type="GO" id="GO:0009384">
    <property type="term" value="F:N-acylmannosamine kinase activity"/>
    <property type="evidence" value="ECO:0007669"/>
    <property type="project" value="TreeGrafter"/>
</dbReference>
<dbReference type="PANTHER" id="PTHR18964">
    <property type="entry name" value="ROK (REPRESSOR, ORF, KINASE) FAMILY"/>
    <property type="match status" value="1"/>
</dbReference>
<organism evidence="1 2">
    <name type="scientific">Sphingomonas ginsenosidimutans</name>
    <dbReference type="NCBI Taxonomy" id="862134"/>
    <lineage>
        <taxon>Bacteria</taxon>
        <taxon>Pseudomonadati</taxon>
        <taxon>Pseudomonadota</taxon>
        <taxon>Alphaproteobacteria</taxon>
        <taxon>Sphingomonadales</taxon>
        <taxon>Sphingomonadaceae</taxon>
        <taxon>Sphingomonas</taxon>
    </lineage>
</organism>
<dbReference type="InterPro" id="IPR000600">
    <property type="entry name" value="ROK"/>
</dbReference>
<evidence type="ECO:0000313" key="1">
    <source>
        <dbReference type="EMBL" id="PCG07634.1"/>
    </source>
</evidence>
<reference evidence="1 2" key="1">
    <citation type="submission" date="2017-09" db="EMBL/GenBank/DDBJ databases">
        <title>Sphingomonas ginsenosidimutans KACC 14949, whole genome shotgun sequence.</title>
        <authorList>
            <person name="Feng G."/>
            <person name="Zhu H."/>
        </authorList>
    </citation>
    <scope>NUCLEOTIDE SEQUENCE [LARGE SCALE GENOMIC DNA]</scope>
    <source>
        <strain evidence="1 2">KACC 14949</strain>
    </source>
</reference>